<dbReference type="PANTHER" id="PTHR31751:SF42">
    <property type="entry name" value="PROTEIN CBG10204"/>
    <property type="match status" value="1"/>
</dbReference>
<dbReference type="EMBL" id="JAINUF010000011">
    <property type="protein sequence ID" value="KAJ8347202.1"/>
    <property type="molecule type" value="Genomic_DNA"/>
</dbReference>
<proteinExistence type="predicted"/>
<evidence type="ECO:0000313" key="2">
    <source>
        <dbReference type="Proteomes" id="UP001152622"/>
    </source>
</evidence>
<evidence type="ECO:0000313" key="1">
    <source>
        <dbReference type="EMBL" id="KAJ8347202.1"/>
    </source>
</evidence>
<dbReference type="PANTHER" id="PTHR31751">
    <property type="entry name" value="SI:CH211-108C17.2-RELATED-RELATED"/>
    <property type="match status" value="1"/>
</dbReference>
<protein>
    <submittedName>
        <fullName evidence="1">Uncharacterized protein</fullName>
    </submittedName>
</protein>
<name>A0A9Q1EY36_SYNKA</name>
<dbReference type="AlphaFoldDB" id="A0A9Q1EY36"/>
<keyword evidence="2" id="KW-1185">Reference proteome</keyword>
<organism evidence="1 2">
    <name type="scientific">Synaphobranchus kaupii</name>
    <name type="common">Kaup's arrowtooth eel</name>
    <dbReference type="NCBI Taxonomy" id="118154"/>
    <lineage>
        <taxon>Eukaryota</taxon>
        <taxon>Metazoa</taxon>
        <taxon>Chordata</taxon>
        <taxon>Craniata</taxon>
        <taxon>Vertebrata</taxon>
        <taxon>Euteleostomi</taxon>
        <taxon>Actinopterygii</taxon>
        <taxon>Neopterygii</taxon>
        <taxon>Teleostei</taxon>
        <taxon>Anguilliformes</taxon>
        <taxon>Synaphobranchidae</taxon>
        <taxon>Synaphobranchus</taxon>
    </lineage>
</organism>
<gene>
    <name evidence="1" type="ORF">SKAU_G00286030</name>
</gene>
<dbReference type="Proteomes" id="UP001152622">
    <property type="component" value="Chromosome 11"/>
</dbReference>
<sequence length="104" mass="12181">MKNGQERSCFHPVLSNDAERRTKWLDKDSEPFKVVTAIALDKFLIKALLKRNSELEVYHNAMLKYTQKHRHYKHETMEAQTKLAVMDHNENVNHPQATTADGKY</sequence>
<reference evidence="1" key="1">
    <citation type="journal article" date="2023" name="Science">
        <title>Genome structures resolve the early diversification of teleost fishes.</title>
        <authorList>
            <person name="Parey E."/>
            <person name="Louis A."/>
            <person name="Montfort J."/>
            <person name="Bouchez O."/>
            <person name="Roques C."/>
            <person name="Iampietro C."/>
            <person name="Lluch J."/>
            <person name="Castinel A."/>
            <person name="Donnadieu C."/>
            <person name="Desvignes T."/>
            <person name="Floi Bucao C."/>
            <person name="Jouanno E."/>
            <person name="Wen M."/>
            <person name="Mejri S."/>
            <person name="Dirks R."/>
            <person name="Jansen H."/>
            <person name="Henkel C."/>
            <person name="Chen W.J."/>
            <person name="Zahm M."/>
            <person name="Cabau C."/>
            <person name="Klopp C."/>
            <person name="Thompson A.W."/>
            <person name="Robinson-Rechavi M."/>
            <person name="Braasch I."/>
            <person name="Lecointre G."/>
            <person name="Bobe J."/>
            <person name="Postlethwait J.H."/>
            <person name="Berthelot C."/>
            <person name="Roest Crollius H."/>
            <person name="Guiguen Y."/>
        </authorList>
    </citation>
    <scope>NUCLEOTIDE SEQUENCE</scope>
    <source>
        <strain evidence="1">WJC10195</strain>
    </source>
</reference>
<accession>A0A9Q1EY36</accession>
<comment type="caution">
    <text evidence="1">The sequence shown here is derived from an EMBL/GenBank/DDBJ whole genome shotgun (WGS) entry which is preliminary data.</text>
</comment>